<evidence type="ECO:0000313" key="11">
    <source>
        <dbReference type="Proteomes" id="UP000473648"/>
    </source>
</evidence>
<dbReference type="EC" id="4.1.1.20" evidence="5 6"/>
<evidence type="ECO:0000313" key="10">
    <source>
        <dbReference type="EMBL" id="MQM72627.1"/>
    </source>
</evidence>
<evidence type="ECO:0000256" key="3">
    <source>
        <dbReference type="ARBA" id="ARBA00022898"/>
    </source>
</evidence>
<evidence type="ECO:0000259" key="9">
    <source>
        <dbReference type="Pfam" id="PF02784"/>
    </source>
</evidence>
<proteinExistence type="inferred from homology"/>
<dbReference type="Gene3D" id="2.40.37.10">
    <property type="entry name" value="Lyase, Ornithine Decarboxylase, Chain A, domain 1"/>
    <property type="match status" value="1"/>
</dbReference>
<dbReference type="PRINTS" id="PR01181">
    <property type="entry name" value="DAPDCRBXLASE"/>
</dbReference>
<comment type="catalytic activity">
    <reaction evidence="5 8">
        <text>meso-2,6-diaminopimelate + H(+) = L-lysine + CO2</text>
        <dbReference type="Rhea" id="RHEA:15101"/>
        <dbReference type="ChEBI" id="CHEBI:15378"/>
        <dbReference type="ChEBI" id="CHEBI:16526"/>
        <dbReference type="ChEBI" id="CHEBI:32551"/>
        <dbReference type="ChEBI" id="CHEBI:57791"/>
        <dbReference type="EC" id="4.1.1.20"/>
    </reaction>
</comment>
<dbReference type="AlphaFoldDB" id="A0A6L5GQX4"/>
<comment type="similarity">
    <text evidence="5">Belongs to the Orn/Lys/Arg decarboxylase class-II family. LysA subfamily.</text>
</comment>
<evidence type="ECO:0000256" key="8">
    <source>
        <dbReference type="RuleBase" id="RU003738"/>
    </source>
</evidence>
<feature type="binding site" evidence="5">
    <location>
        <position position="348"/>
    </location>
    <ligand>
        <name>substrate</name>
    </ligand>
</feature>
<dbReference type="InterPro" id="IPR022644">
    <property type="entry name" value="De-COase2_N"/>
</dbReference>
<feature type="binding site" evidence="5">
    <location>
        <position position="375"/>
    </location>
    <ligand>
        <name>pyridoxal 5'-phosphate</name>
        <dbReference type="ChEBI" id="CHEBI:597326"/>
    </ligand>
</feature>
<feature type="binding site" evidence="5">
    <location>
        <position position="316"/>
    </location>
    <ligand>
        <name>substrate</name>
    </ligand>
</feature>
<feature type="binding site" evidence="5">
    <location>
        <position position="234"/>
    </location>
    <ligand>
        <name>pyridoxal 5'-phosphate</name>
        <dbReference type="ChEBI" id="CHEBI:597326"/>
    </ligand>
</feature>
<evidence type="ECO:0000256" key="4">
    <source>
        <dbReference type="ARBA" id="ARBA00023239"/>
    </source>
</evidence>
<evidence type="ECO:0000256" key="6">
    <source>
        <dbReference type="NCBIfam" id="TIGR01048"/>
    </source>
</evidence>
<dbReference type="GO" id="GO:0008836">
    <property type="term" value="F:diaminopimelate decarboxylase activity"/>
    <property type="evidence" value="ECO:0007669"/>
    <property type="project" value="UniProtKB-UniRule"/>
</dbReference>
<comment type="cofactor">
    <cofactor evidence="1 5 7 8">
        <name>pyridoxal 5'-phosphate</name>
        <dbReference type="ChEBI" id="CHEBI:597326"/>
    </cofactor>
</comment>
<dbReference type="Gene3D" id="3.20.20.10">
    <property type="entry name" value="Alanine racemase"/>
    <property type="match status" value="1"/>
</dbReference>
<dbReference type="NCBIfam" id="TIGR01048">
    <property type="entry name" value="lysA"/>
    <property type="match status" value="1"/>
</dbReference>
<dbReference type="GO" id="GO:0030170">
    <property type="term" value="F:pyridoxal phosphate binding"/>
    <property type="evidence" value="ECO:0007669"/>
    <property type="project" value="UniProtKB-UniRule"/>
</dbReference>
<dbReference type="Pfam" id="PF02784">
    <property type="entry name" value="Orn_Arg_deC_N"/>
    <property type="match status" value="1"/>
</dbReference>
<keyword evidence="5 8" id="KW-0457">Lysine biosynthesis</keyword>
<sequence length="422" mass="46598">MENIQFSGHDTVALAEQYGTPLYVMSEDIIRDRIESVKKAFEEAGADYEVNFAGKAFTNVAMCKIVASEGIALDAVSKGEIMTALAADFPMDRVCYHGNNKKVSELKYALENGVGLIVVDSEDELKKLLQVTDELDQDVNIMFRVSPGVEAHTHELIQTGTQDTKFGLPYSLAKDIVVKANAQPHITVVGIHCHIGSQIVDEVPFIAAADKMIALYQDIRNEGVDLRAINLGGGFGIPYLEGDEYFETLKYIPKLVDHVRKICADRDVPMPKLIVEPGRFLVCEAGATLYTIGTVKEIPGVRKYISVDGGMNDNPRPALYGAEYEAVVCNGKDSEKLEPYRVSGRACETDTLIDSAMLNQPQVGDILMVKNTGAYNYSMASRYNRYPIPAVVLLSGDRSAIMVERESYEELLSHDRVPDWLK</sequence>
<dbReference type="SUPFAM" id="SSF51419">
    <property type="entry name" value="PLP-binding barrel"/>
    <property type="match status" value="1"/>
</dbReference>
<dbReference type="UniPathway" id="UPA00034">
    <property type="reaction ID" value="UER00027"/>
</dbReference>
<organism evidence="10 11">
    <name type="scientific">Candidatus Pseudoramibacter fermentans</name>
    <dbReference type="NCBI Taxonomy" id="2594427"/>
    <lineage>
        <taxon>Bacteria</taxon>
        <taxon>Bacillati</taxon>
        <taxon>Bacillota</taxon>
        <taxon>Clostridia</taxon>
        <taxon>Eubacteriales</taxon>
        <taxon>Eubacteriaceae</taxon>
        <taxon>Pseudoramibacter</taxon>
    </lineage>
</organism>
<keyword evidence="2 5" id="KW-0210">Decarboxylase</keyword>
<dbReference type="CDD" id="cd06828">
    <property type="entry name" value="PLPDE_III_DapDC"/>
    <property type="match status" value="1"/>
</dbReference>
<dbReference type="InterPro" id="IPR022657">
    <property type="entry name" value="De-COase2_CS"/>
</dbReference>
<comment type="caution">
    <text evidence="10">The sequence shown here is derived from an EMBL/GenBank/DDBJ whole genome shotgun (WGS) entry which is preliminary data.</text>
</comment>
<dbReference type="PANTHER" id="PTHR43727:SF2">
    <property type="entry name" value="GROUP IV DECARBOXYLASE"/>
    <property type="match status" value="1"/>
</dbReference>
<protein>
    <recommendedName>
        <fullName evidence="5 6">Diaminopimelate decarboxylase</fullName>
        <shortName evidence="5">DAP decarboxylase</shortName>
        <shortName evidence="5">DAPDC</shortName>
        <ecNumber evidence="5 6">4.1.1.20</ecNumber>
    </recommendedName>
</protein>
<comment type="pathway">
    <text evidence="5 8">Amino-acid biosynthesis; L-lysine biosynthesis via DAP pathway; L-lysine from DL-2,6-diaminopimelate: step 1/1.</text>
</comment>
<reference evidence="10" key="1">
    <citation type="journal article" date="2020" name="Appl. Environ. Microbiol.">
        <title>Medium-Chain Fatty Acid Synthesis by 'Candidatus Weimeria bifida' gen. nov., sp. nov., and 'Candidatus Pseudoramibacter fermentans' sp. nov.</title>
        <authorList>
            <person name="Scarborough M.J."/>
            <person name="Myers K.S."/>
            <person name="Donohue T.J."/>
            <person name="Noguera D.R."/>
        </authorList>
    </citation>
    <scope>NUCLEOTIDE SEQUENCE</scope>
    <source>
        <strain evidence="10">EUB1.1</strain>
    </source>
</reference>
<dbReference type="PANTHER" id="PTHR43727">
    <property type="entry name" value="DIAMINOPIMELATE DECARBOXYLASE"/>
    <property type="match status" value="1"/>
</dbReference>
<keyword evidence="4 5" id="KW-0456">Lyase</keyword>
<dbReference type="InterPro" id="IPR000183">
    <property type="entry name" value="Orn/DAP/Arg_de-COase"/>
</dbReference>
<feature type="binding site" evidence="5">
    <location>
        <position position="375"/>
    </location>
    <ligand>
        <name>substrate</name>
    </ligand>
</feature>
<dbReference type="InterPro" id="IPR009006">
    <property type="entry name" value="Ala_racemase/Decarboxylase_C"/>
</dbReference>
<feature type="active site" description="Proton donor" evidence="7">
    <location>
        <position position="347"/>
    </location>
</feature>
<dbReference type="PRINTS" id="PR01179">
    <property type="entry name" value="ODADCRBXLASE"/>
</dbReference>
<keyword evidence="11" id="KW-1185">Reference proteome</keyword>
<feature type="binding site" evidence="5">
    <location>
        <begin position="276"/>
        <end position="279"/>
    </location>
    <ligand>
        <name>pyridoxal 5'-phosphate</name>
        <dbReference type="ChEBI" id="CHEBI:597326"/>
    </ligand>
</feature>
<dbReference type="Proteomes" id="UP000473648">
    <property type="component" value="Unassembled WGS sequence"/>
</dbReference>
<dbReference type="HAMAP" id="MF_02120">
    <property type="entry name" value="LysA"/>
    <property type="match status" value="1"/>
</dbReference>
<dbReference type="GO" id="GO:0009089">
    <property type="term" value="P:lysine biosynthetic process via diaminopimelate"/>
    <property type="evidence" value="ECO:0007669"/>
    <property type="project" value="UniProtKB-UniRule"/>
</dbReference>
<dbReference type="InterPro" id="IPR002986">
    <property type="entry name" value="DAP_deCOOHase_LysA"/>
</dbReference>
<dbReference type="EMBL" id="VOGB01000004">
    <property type="protein sequence ID" value="MQM72627.1"/>
    <property type="molecule type" value="Genomic_DNA"/>
</dbReference>
<feature type="binding site" evidence="5">
    <location>
        <position position="320"/>
    </location>
    <ligand>
        <name>substrate</name>
    </ligand>
</feature>
<evidence type="ECO:0000256" key="2">
    <source>
        <dbReference type="ARBA" id="ARBA00022793"/>
    </source>
</evidence>
<evidence type="ECO:0000256" key="7">
    <source>
        <dbReference type="PIRSR" id="PIRSR600183-50"/>
    </source>
</evidence>
<evidence type="ECO:0000256" key="1">
    <source>
        <dbReference type="ARBA" id="ARBA00001933"/>
    </source>
</evidence>
<dbReference type="PROSITE" id="PS00879">
    <property type="entry name" value="ODR_DC_2_2"/>
    <property type="match status" value="1"/>
</dbReference>
<dbReference type="FunFam" id="3.20.20.10:FF:000003">
    <property type="entry name" value="Diaminopimelate decarboxylase"/>
    <property type="match status" value="1"/>
</dbReference>
<accession>A0A6L5GQX4</accession>
<gene>
    <name evidence="5 10" type="primary">lysA</name>
    <name evidence="10" type="ORF">FRC53_04230</name>
</gene>
<dbReference type="InterPro" id="IPR029066">
    <property type="entry name" value="PLP-binding_barrel"/>
</dbReference>
<comment type="function">
    <text evidence="5">Specifically catalyzes the decarboxylation of meso-diaminopimelate (meso-DAP) to L-lysine.</text>
</comment>
<keyword evidence="5" id="KW-0028">Amino-acid biosynthesis</keyword>
<feature type="domain" description="Orn/DAP/Arg decarboxylase 2 N-terminal" evidence="9">
    <location>
        <begin position="30"/>
        <end position="282"/>
    </location>
</feature>
<evidence type="ECO:0000256" key="5">
    <source>
        <dbReference type="HAMAP-Rule" id="MF_02120"/>
    </source>
</evidence>
<feature type="binding site" evidence="5">
    <location>
        <position position="279"/>
    </location>
    <ligand>
        <name>substrate</name>
    </ligand>
</feature>
<name>A0A6L5GQX4_9FIRM</name>
<comment type="subunit">
    <text evidence="5">Homodimer.</text>
</comment>
<feature type="modified residue" description="N6-(pyridoxal phosphate)lysine" evidence="5 7">
    <location>
        <position position="55"/>
    </location>
</feature>
<keyword evidence="3 5" id="KW-0663">Pyridoxal phosphate</keyword>
<dbReference type="SUPFAM" id="SSF50621">
    <property type="entry name" value="Alanine racemase C-terminal domain-like"/>
    <property type="match status" value="1"/>
</dbReference>